<dbReference type="AlphaFoldDB" id="A0A0M3V2B2"/>
<reference evidence="2" key="1">
    <citation type="submission" date="2015-08" db="EMBL/GenBank/DDBJ databases">
        <title>Comparative genomics of the Campylobacter concisus group.</title>
        <authorList>
            <person name="Miller W.G."/>
            <person name="Yee E."/>
            <person name="Chapman M.H."/>
            <person name="Huynh S."/>
            <person name="Bono J.L."/>
            <person name="On S.L.W."/>
            <person name="St Leger J."/>
            <person name="Foster G."/>
            <person name="Parker C.T."/>
        </authorList>
    </citation>
    <scope>NUCLEOTIDE SEQUENCE [LARGE SCALE GENOMIC DNA]</scope>
    <source>
        <strain evidence="2">ATCC 33237</strain>
    </source>
</reference>
<accession>A0A0M3V2B2</accession>
<dbReference type="Pfam" id="PF04390">
    <property type="entry name" value="LptE"/>
    <property type="match status" value="1"/>
</dbReference>
<organism evidence="1 2">
    <name type="scientific">Campylobacter concisus</name>
    <dbReference type="NCBI Taxonomy" id="199"/>
    <lineage>
        <taxon>Bacteria</taxon>
        <taxon>Pseudomonadati</taxon>
        <taxon>Campylobacterota</taxon>
        <taxon>Epsilonproteobacteria</taxon>
        <taxon>Campylobacterales</taxon>
        <taxon>Campylobacteraceae</taxon>
        <taxon>Campylobacter</taxon>
    </lineage>
</organism>
<dbReference type="InterPro" id="IPR007485">
    <property type="entry name" value="LPS_assembly_LptE"/>
</dbReference>
<dbReference type="GeneID" id="28662397"/>
<dbReference type="EMBL" id="CP012541">
    <property type="protein sequence ID" value="ALF47412.1"/>
    <property type="molecule type" value="Genomic_DNA"/>
</dbReference>
<dbReference type="PATRIC" id="fig|199.248.peg.748"/>
<name>A0A0M3V2B2_9BACT</name>
<evidence type="ECO:0000313" key="1">
    <source>
        <dbReference type="EMBL" id="ALF47412.1"/>
    </source>
</evidence>
<dbReference type="GO" id="GO:0019867">
    <property type="term" value="C:outer membrane"/>
    <property type="evidence" value="ECO:0007669"/>
    <property type="project" value="InterPro"/>
</dbReference>
<dbReference type="KEGG" id="ccoc:CCON33237_0723"/>
<protein>
    <submittedName>
        <fullName evidence="1">Putative lipooligosaccharide transport system, OM component (LptE family)</fullName>
    </submittedName>
</protein>
<sequence>MRYFLAFFVAIFICGCGYKPVSKITHDLVGDKIYVDVIISKEEPKNSVWIKDAVKEGMVARLNKNLSSKESADTLIIISVKDLNYEAIIYDEFGYITSYKAHLSLNYKTKFKDGSVVDIPATGEYDFSVARRQKDVRFADSILSDTQKYEAIKEASKEAFDEYIASLAVKGYRNGSSNR</sequence>
<dbReference type="RefSeq" id="WP_054196433.1">
    <property type="nucleotide sequence ID" value="NZ_CABMKQ010000014.1"/>
</dbReference>
<evidence type="ECO:0000313" key="2">
    <source>
        <dbReference type="Proteomes" id="UP000066049"/>
    </source>
</evidence>
<dbReference type="PROSITE" id="PS51257">
    <property type="entry name" value="PROKAR_LIPOPROTEIN"/>
    <property type="match status" value="1"/>
</dbReference>
<proteinExistence type="predicted"/>
<gene>
    <name evidence="1" type="ORF">CCON33237_0723</name>
</gene>
<dbReference type="Proteomes" id="UP000066049">
    <property type="component" value="Chromosome"/>
</dbReference>
<dbReference type="GO" id="GO:0043165">
    <property type="term" value="P:Gram-negative-bacterium-type cell outer membrane assembly"/>
    <property type="evidence" value="ECO:0007669"/>
    <property type="project" value="InterPro"/>
</dbReference>